<dbReference type="eggNOG" id="arCOG02589">
    <property type="taxonomic scope" value="Archaea"/>
</dbReference>
<evidence type="ECO:0000313" key="1">
    <source>
        <dbReference type="EMBL" id="ELY46463.1"/>
    </source>
</evidence>
<dbReference type="EMBL" id="AOHW01000002">
    <property type="protein sequence ID" value="ELY46463.1"/>
    <property type="molecule type" value="Genomic_DNA"/>
</dbReference>
<keyword evidence="2" id="KW-1185">Reference proteome</keyword>
<protein>
    <submittedName>
        <fullName evidence="1">Response regulator receiver</fullName>
    </submittedName>
</protein>
<organism evidence="1 2">
    <name type="scientific">Natronorubrum tibetense GA33</name>
    <dbReference type="NCBI Taxonomy" id="1114856"/>
    <lineage>
        <taxon>Archaea</taxon>
        <taxon>Methanobacteriati</taxon>
        <taxon>Methanobacteriota</taxon>
        <taxon>Stenosarchaea group</taxon>
        <taxon>Halobacteria</taxon>
        <taxon>Halobacteriales</taxon>
        <taxon>Natrialbaceae</taxon>
        <taxon>Natronorubrum</taxon>
    </lineage>
</organism>
<accession>L9WDR5</accession>
<sequence length="63" mass="7273">MLVCSERIDEKVITQSYARYANAYVRKSSDRGEFVDAVRALEAFWFDTIWLPPRDGTGSKDQL</sequence>
<proteinExistence type="predicted"/>
<comment type="caution">
    <text evidence="1">The sequence shown here is derived from an EMBL/GenBank/DDBJ whole genome shotgun (WGS) entry which is preliminary data.</text>
</comment>
<name>L9WDR5_9EURY</name>
<dbReference type="STRING" id="1114856.GCA_000383975_02010"/>
<reference evidence="1 2" key="1">
    <citation type="journal article" date="2014" name="PLoS Genet.">
        <title>Phylogenetically driven sequencing of extremely halophilic archaea reveals strategies for static and dynamic osmo-response.</title>
        <authorList>
            <person name="Becker E.A."/>
            <person name="Seitzer P.M."/>
            <person name="Tritt A."/>
            <person name="Larsen D."/>
            <person name="Krusor M."/>
            <person name="Yao A.I."/>
            <person name="Wu D."/>
            <person name="Madern D."/>
            <person name="Eisen J.A."/>
            <person name="Darling A.E."/>
            <person name="Facciotti M.T."/>
        </authorList>
    </citation>
    <scope>NUCLEOTIDE SEQUENCE [LARGE SCALE GENOMIC DNA]</scope>
    <source>
        <strain evidence="1 2">GA33</strain>
    </source>
</reference>
<gene>
    <name evidence="1" type="ORF">C496_00930</name>
</gene>
<dbReference type="AlphaFoldDB" id="L9WDR5"/>
<dbReference type="Proteomes" id="UP000011599">
    <property type="component" value="Unassembled WGS sequence"/>
</dbReference>
<dbReference type="PATRIC" id="fig|1114856.3.peg.195"/>
<evidence type="ECO:0000313" key="2">
    <source>
        <dbReference type="Proteomes" id="UP000011599"/>
    </source>
</evidence>
<dbReference type="OrthoDB" id="189923at2157"/>
<dbReference type="RefSeq" id="WP_006087848.1">
    <property type="nucleotide sequence ID" value="NZ_AOHW01000002.1"/>
</dbReference>